<keyword evidence="5 7" id="KW-1133">Transmembrane helix</keyword>
<accession>A0A2P9AG86</accession>
<dbReference type="GO" id="GO:0043190">
    <property type="term" value="C:ATP-binding cassette (ABC) transporter complex"/>
    <property type="evidence" value="ECO:0007669"/>
    <property type="project" value="TreeGrafter"/>
</dbReference>
<feature type="transmembrane region" description="Helical" evidence="7">
    <location>
        <begin position="297"/>
        <end position="314"/>
    </location>
</feature>
<reference evidence="10" key="1">
    <citation type="submission" date="2016-12" db="EMBL/GenBank/DDBJ databases">
        <authorList>
            <person name="Brunel B."/>
        </authorList>
    </citation>
    <scope>NUCLEOTIDE SEQUENCE [LARGE SCALE GENOMIC DNA]</scope>
</reference>
<keyword evidence="4 7" id="KW-0812">Transmembrane</keyword>
<evidence type="ECO:0000256" key="4">
    <source>
        <dbReference type="ARBA" id="ARBA00022692"/>
    </source>
</evidence>
<dbReference type="EMBL" id="FUIG01000019">
    <property type="protein sequence ID" value="SJM30117.1"/>
    <property type="molecule type" value="Genomic_DNA"/>
</dbReference>
<feature type="transmembrane region" description="Helical" evidence="7">
    <location>
        <begin position="194"/>
        <end position="213"/>
    </location>
</feature>
<dbReference type="RefSeq" id="WP_123147646.1">
    <property type="nucleotide sequence ID" value="NZ_FUIG01000019.1"/>
</dbReference>
<dbReference type="AlphaFoldDB" id="A0A2P9AG86"/>
<dbReference type="GO" id="GO:0015226">
    <property type="term" value="F:carnitine transmembrane transporter activity"/>
    <property type="evidence" value="ECO:0007669"/>
    <property type="project" value="TreeGrafter"/>
</dbReference>
<dbReference type="FunFam" id="1.10.3720.10:FF:000001">
    <property type="entry name" value="Glycine betaine ABC transporter, permease"/>
    <property type="match status" value="1"/>
</dbReference>
<comment type="similarity">
    <text evidence="7">Belongs to the binding-protein-dependent transport system permease family.</text>
</comment>
<evidence type="ECO:0000313" key="9">
    <source>
        <dbReference type="EMBL" id="SJM30117.1"/>
    </source>
</evidence>
<dbReference type="SUPFAM" id="SSF161098">
    <property type="entry name" value="MetI-like"/>
    <property type="match status" value="1"/>
</dbReference>
<dbReference type="GO" id="GO:0005275">
    <property type="term" value="F:amine transmembrane transporter activity"/>
    <property type="evidence" value="ECO:0007669"/>
    <property type="project" value="TreeGrafter"/>
</dbReference>
<dbReference type="Pfam" id="PF00528">
    <property type="entry name" value="BPD_transp_1"/>
    <property type="match status" value="1"/>
</dbReference>
<evidence type="ECO:0000256" key="6">
    <source>
        <dbReference type="ARBA" id="ARBA00023136"/>
    </source>
</evidence>
<sequence length="503" mass="53571">MTRSYRDQDWSSSIAEFTGVNSGYYQDKFADIFEGGRARLRPNWAAAIIGPLWAASRGLFGAFLVAGLVEIALVIGIVFLSTGGLSVDNMARAQSLEKLSEARLVQANDERQKGHEAVANQMQELSKSLAQSATNERAVANDKARAATMLVVSTIAGLLGLRAIFAVTGDWLYSRQYMRWRRDRATPSRRSYQRVMACGLLLVIIYVVALFGAKVPQLASTLAIQSNTSELAGITATALDQFFTSITQSGRSIFDAITGSISALVASVESLLQGLPWICTVLVVVFAAWLLAGSGTAAFTAAGLVYLALFGFWQKSMVTIALLGTAAVLALSIGIPLGILCGKSPRAYRIFRPVLDLMQTMPAFIYLVPIIAFFGIGKTPGVLATIIFGMPPVARLTALGLQQVPLSIREAAVAFGATPWQSLVKVELPLAMPSIMAGINQTILMCLSMVVIASLIGAGGLGEDVLQALQFASVGQGFLVGAAVLICAIILDRLIQGKRSNNQ</sequence>
<keyword evidence="2 7" id="KW-0813">Transport</keyword>
<organism evidence="9 10">
    <name type="scientific">Mesorhizobium delmotii</name>
    <dbReference type="NCBI Taxonomy" id="1631247"/>
    <lineage>
        <taxon>Bacteria</taxon>
        <taxon>Pseudomonadati</taxon>
        <taxon>Pseudomonadota</taxon>
        <taxon>Alphaproteobacteria</taxon>
        <taxon>Hyphomicrobiales</taxon>
        <taxon>Phyllobacteriaceae</taxon>
        <taxon>Mesorhizobium</taxon>
    </lineage>
</organism>
<dbReference type="PROSITE" id="PS50928">
    <property type="entry name" value="ABC_TM1"/>
    <property type="match status" value="1"/>
</dbReference>
<feature type="transmembrane region" description="Helical" evidence="7">
    <location>
        <begin position="354"/>
        <end position="376"/>
    </location>
</feature>
<evidence type="ECO:0000313" key="10">
    <source>
        <dbReference type="Proteomes" id="UP000245698"/>
    </source>
</evidence>
<feature type="transmembrane region" description="Helical" evidence="7">
    <location>
        <begin position="320"/>
        <end position="342"/>
    </location>
</feature>
<feature type="transmembrane region" description="Helical" evidence="7">
    <location>
        <begin position="442"/>
        <end position="462"/>
    </location>
</feature>
<keyword evidence="10" id="KW-1185">Reference proteome</keyword>
<evidence type="ECO:0000256" key="1">
    <source>
        <dbReference type="ARBA" id="ARBA00004651"/>
    </source>
</evidence>
<dbReference type="PANTHER" id="PTHR47737:SF1">
    <property type="entry name" value="GLYCINE BETAINE_PROLINE BETAINE TRANSPORT SYSTEM PERMEASE PROTEIN PROW"/>
    <property type="match status" value="1"/>
</dbReference>
<evidence type="ECO:0000256" key="5">
    <source>
        <dbReference type="ARBA" id="ARBA00022989"/>
    </source>
</evidence>
<proteinExistence type="inferred from homology"/>
<feature type="domain" description="ABC transmembrane type-1" evidence="8">
    <location>
        <begin position="316"/>
        <end position="495"/>
    </location>
</feature>
<feature type="transmembrane region" description="Helical" evidence="7">
    <location>
        <begin position="59"/>
        <end position="80"/>
    </location>
</feature>
<dbReference type="PANTHER" id="PTHR47737">
    <property type="entry name" value="GLYCINE BETAINE/PROLINE BETAINE TRANSPORT SYSTEM PERMEASE PROTEIN PROW"/>
    <property type="match status" value="1"/>
</dbReference>
<dbReference type="Gene3D" id="1.10.3720.10">
    <property type="entry name" value="MetI-like"/>
    <property type="match status" value="1"/>
</dbReference>
<evidence type="ECO:0000259" key="8">
    <source>
        <dbReference type="PROSITE" id="PS50928"/>
    </source>
</evidence>
<evidence type="ECO:0000256" key="2">
    <source>
        <dbReference type="ARBA" id="ARBA00022448"/>
    </source>
</evidence>
<dbReference type="InterPro" id="IPR035906">
    <property type="entry name" value="MetI-like_sf"/>
</dbReference>
<feature type="transmembrane region" description="Helical" evidence="7">
    <location>
        <begin position="468"/>
        <end position="491"/>
    </location>
</feature>
<dbReference type="Proteomes" id="UP000245698">
    <property type="component" value="Unassembled WGS sequence"/>
</dbReference>
<keyword evidence="3" id="KW-1003">Cell membrane</keyword>
<dbReference type="InterPro" id="IPR000515">
    <property type="entry name" value="MetI-like"/>
</dbReference>
<gene>
    <name evidence="9" type="ORF">BQ8482_130016</name>
</gene>
<dbReference type="GO" id="GO:0015871">
    <property type="term" value="P:choline transport"/>
    <property type="evidence" value="ECO:0007669"/>
    <property type="project" value="TreeGrafter"/>
</dbReference>
<comment type="subcellular location">
    <subcellularLocation>
        <location evidence="1 7">Cell membrane</location>
        <topology evidence="1 7">Multi-pass membrane protein</topology>
    </subcellularLocation>
</comment>
<dbReference type="GO" id="GO:0031460">
    <property type="term" value="P:glycine betaine transport"/>
    <property type="evidence" value="ECO:0007669"/>
    <property type="project" value="TreeGrafter"/>
</dbReference>
<evidence type="ECO:0000256" key="7">
    <source>
        <dbReference type="RuleBase" id="RU363032"/>
    </source>
</evidence>
<name>A0A2P9AG86_9HYPH</name>
<keyword evidence="6 7" id="KW-0472">Membrane</keyword>
<feature type="transmembrane region" description="Helical" evidence="7">
    <location>
        <begin position="150"/>
        <end position="173"/>
    </location>
</feature>
<protein>
    <submittedName>
        <fullName evidence="9">L-proline glycine betaine ABC transport system permease protein ProW</fullName>
    </submittedName>
</protein>
<dbReference type="CDD" id="cd06261">
    <property type="entry name" value="TM_PBP2"/>
    <property type="match status" value="1"/>
</dbReference>
<evidence type="ECO:0000256" key="3">
    <source>
        <dbReference type="ARBA" id="ARBA00022475"/>
    </source>
</evidence>